<evidence type="ECO:0000313" key="4">
    <source>
        <dbReference type="EMBL" id="ANB59750.1"/>
    </source>
</evidence>
<evidence type="ECO:0000256" key="2">
    <source>
        <dbReference type="SAM" id="SignalP"/>
    </source>
</evidence>
<name>A0A167TAD5_9BACL</name>
<dbReference type="EMBL" id="CP015438">
    <property type="protein sequence ID" value="ANB59750.1"/>
    <property type="molecule type" value="Genomic_DNA"/>
</dbReference>
<dbReference type="RefSeq" id="WP_066325032.1">
    <property type="nucleotide sequence ID" value="NZ_CP015438.1"/>
</dbReference>
<protein>
    <recommendedName>
        <fullName evidence="3">DUF5667 domain-containing protein</fullName>
    </recommendedName>
</protein>
<feature type="signal peptide" evidence="2">
    <location>
        <begin position="1"/>
        <end position="28"/>
    </location>
</feature>
<accession>A0A167TAD5</accession>
<feature type="domain" description="DUF5667" evidence="3">
    <location>
        <begin position="50"/>
        <end position="156"/>
    </location>
</feature>
<feature type="compositionally biased region" description="Basic and acidic residues" evidence="1">
    <location>
        <begin position="321"/>
        <end position="401"/>
    </location>
</feature>
<feature type="compositionally biased region" description="Basic and acidic residues" evidence="1">
    <location>
        <begin position="282"/>
        <end position="301"/>
    </location>
</feature>
<dbReference type="KEGG" id="aamy:GFC30_2074"/>
<feature type="region of interest" description="Disordered" evidence="1">
    <location>
        <begin position="282"/>
        <end position="415"/>
    </location>
</feature>
<feature type="chain" id="PRO_5007892521" description="DUF5667 domain-containing protein" evidence="2">
    <location>
        <begin position="29"/>
        <end position="415"/>
    </location>
</feature>
<sequence length="415" mass="46568">MDKVFKMKNILATSVLFTSMLGGTYASANSENTVDWQSVVSDEQTASEAGTTPDSILYTFDKFLEDLQLAITADSEKESELLLQFAKERLAEAKVMTQSEKQQFVKEAVEAYIQLLAQSQEKVSEAIHEGELTSEKQEQLTNQLEETANVDEKSEETISQQLDESTKEALTETQETTKAVANVVKGIDENIVQSLRDQGFGYGEMAKIVALAEATGKTVEEIADAVKEGKGFGELAKENGLHPKQITTMIKEKRLTAELEEAKANGDDKKVERLQKKLAKLEKKKADYANKKNKNNMKDEKAEAEENGDKTAMEDATNQVKTEEDVKEESQSPANKVEKQQKETSTHEEKATDEAKKHEVKAKEDPRREEKAREEVQKHEEKASKEAEKRAKEKKEHEKKNGNGSNKENKDEDDE</sequence>
<dbReference type="Proteomes" id="UP000076865">
    <property type="component" value="Chromosome"/>
</dbReference>
<dbReference type="PATRIC" id="fig|294699.3.peg.2137"/>
<dbReference type="OrthoDB" id="1949817at2"/>
<organism evidence="4 5">
    <name type="scientific">Anoxybacteroides amylolyticum</name>
    <dbReference type="NCBI Taxonomy" id="294699"/>
    <lineage>
        <taxon>Bacteria</taxon>
        <taxon>Bacillati</taxon>
        <taxon>Bacillota</taxon>
        <taxon>Bacilli</taxon>
        <taxon>Bacillales</taxon>
        <taxon>Anoxybacillaceae</taxon>
        <taxon>Anoxybacteroides</taxon>
    </lineage>
</organism>
<evidence type="ECO:0000259" key="3">
    <source>
        <dbReference type="Pfam" id="PF18915"/>
    </source>
</evidence>
<gene>
    <name evidence="4" type="ORF">GFC30_2074</name>
</gene>
<evidence type="ECO:0000313" key="5">
    <source>
        <dbReference type="Proteomes" id="UP000076865"/>
    </source>
</evidence>
<dbReference type="AlphaFoldDB" id="A0A167TAD5"/>
<reference evidence="4 5" key="1">
    <citation type="journal article" date="2006" name="Syst. Appl. Microbiol.">
        <title>Anoxybacillus amylolyticus sp. nov., a thermophilic amylase producing bacterium isolated from Mount Rittmann (Antarctica).</title>
        <authorList>
            <person name="Poli A."/>
            <person name="Esposito E."/>
            <person name="Lama L."/>
            <person name="Orlando P."/>
            <person name="Nicolaus G."/>
            <person name="de Appolonia F."/>
            <person name="Gambacorta A."/>
            <person name="Nicolaus B."/>
        </authorList>
    </citation>
    <scope>NUCLEOTIDE SEQUENCE [LARGE SCALE GENOMIC DNA]</scope>
    <source>
        <strain evidence="4 5">DSM 15939</strain>
    </source>
</reference>
<keyword evidence="5" id="KW-1185">Reference proteome</keyword>
<evidence type="ECO:0000256" key="1">
    <source>
        <dbReference type="SAM" id="MobiDB-lite"/>
    </source>
</evidence>
<dbReference type="InterPro" id="IPR043725">
    <property type="entry name" value="DUF5667"/>
</dbReference>
<dbReference type="Pfam" id="PF18915">
    <property type="entry name" value="DUF5667"/>
    <property type="match status" value="1"/>
</dbReference>
<keyword evidence="2" id="KW-0732">Signal</keyword>
<proteinExistence type="predicted"/>